<feature type="region of interest" description="Disordered" evidence="2">
    <location>
        <begin position="1871"/>
        <end position="1947"/>
    </location>
</feature>
<evidence type="ECO:0000256" key="1">
    <source>
        <dbReference type="SAM" id="Coils"/>
    </source>
</evidence>
<comment type="caution">
    <text evidence="3">The sequence shown here is derived from an EMBL/GenBank/DDBJ whole genome shotgun (WGS) entry which is preliminary data.</text>
</comment>
<keyword evidence="1" id="KW-0175">Coiled coil</keyword>
<feature type="compositionally biased region" description="Low complexity" evidence="2">
    <location>
        <begin position="110"/>
        <end position="133"/>
    </location>
</feature>
<feature type="coiled-coil region" evidence="1">
    <location>
        <begin position="1618"/>
        <end position="1645"/>
    </location>
</feature>
<sequence>MFNFANPNAARKWEQAHNKNEAKRQQVPEAAAQIRMAAEAQMAKGASSLSSSAPKPPPMVAVPMGGATRSSDSPGSPDMPVGGQSARDSVPRTAASSMRSRSPPLETPVTRAPPAASASTASSSTGARLAGSGPTSAASSFGRGSAPSFAPSPPLLPSASSSAAKSGPTSAASSFGRGGSAPSEREKDDAKAKEETEALRVEAEAHRKKQQEAAKEAAAAVAIAAAAVKAPLPIAPSVGGVAGAPQVRRPAQAMTDLMGRELGRFSPALQTSVTHLRRLSIRIGGARELKVGPDGKLRNDSGAGATKPGQLRPYVTAFLVGSTGKRLEGRGMVLETSAPKPHLSALESSPVWNERHVMPLSTEALAQLSGHLTPQGSAAALGGSSAALVLVLMDAGSGRTGWLGGALGGARPDVALAQARVEWNLLATSNMFEKEFELPLLDEFGRKTGATLSVRAELVDLQACQTEISTLNARLSGARQAISQLVEQRRAADVRLGHEVRMMTTEMELDARQAASSEAAGIMRAMQSQLLEFVEAEEKLCSDVEAQMESEIGESLGALDGAVEASAELLHPEKGFYAAEAPLLHQAIAFGLKTGTSELISYAQQASLRLVRIVGDGHSAALSLCEARLHQATDYQVFLHREAMERARVAAAVWSGMPAAMVREELAHAQSSWSVRQQGLRAEALAAAAMMHGALVELKLGHDDEGVVRRERQQRNDETLRAILGDFVTWMHAETARAQAEHDEAASRFQEITAEKLGALERIGEGRVALAKAGLERIESVVAESASASAAEAAVCDQIAAEEARTRVLLLEEVHGRRLNVMCRWIADTEEEARGLAEAAQVQEKAAAAEARKVGDELGAISQVEARSRDMEERARREHIEAVARMHAEVGPQFTRLEAAYEHKMHAIRAELAALSSAAISEHVSTVRGNMSEVVELASRLRAKSAARRADVGAKLLVMHLEHIEQSSIANAIKLQGAYEEAVHSVRLAHFKTGTATEISLLRQRHQTLTAFHGIASGAFEASWERERAQLLAENAAIELGRHALVRQHVALAERQTLDHYTLMAEQYDKWADAEAADVAARAAAEARLAHWRREEPGRTRAEQVELHRRGVLSGSAMLQAETERFVAARREAAEAATIRIEEETALADELVRSAQREWRQQVREGMLADTEAHHEGLLASELLAHSEAIERADATVRRMHELREMTSAALDGRAFRQLLARQQHETIVRMANERADRAVAKMKAAHEAARRVADETVTKVAAAEEKAHEALLKAAAESSNLLEQHCSLHSARLERAARERHQKAMGAYDAARASAGAELRQVRAAALRGQDAELQLQAEEEEALSAQVAAVVASARVAHAETLEKTHEAMEELTAAWLAEHEASFREGEASAIEWQAKSSERFVRQLASTWCRQRVHYANLCRDLQRARRDAFEGRRAKRAEAMYRLEGSLAAEQAETDAATVAARRALAQEARRTPAKVMHAAQRALDHLAVKKITKTVATLERRYQMAVKDEKAVVDAVSAQLDASTRLTAEQLQELSAAGTKAVGPAPGAFVTQVLGGALASTAPDKAEWLEHWEAEEAGAMRDAVDKAVADGLLARRARAREAALDDATRAAAREATERRKAMAEAVQRLQADDAKLEAESANPLTLQKEHVAQFEVAWDARALGQHAAAEELMRFYTNNAKRVMPEAAARREAFTAARFTPETSLEAAFVAYATRAQVQRLVADEALESEAAFYQASQALEARHAAELAQVIKETRARREAQLERELERTASQLDMQIVKLSGPQLVHATVALAEKAANANDRASLKRLQTHYQLLNAAKGAAKEALASARSAGALNTARSRLELALAEAETRVRHIERQAADELAKKRQEIAEESDEATGATPSKSAKGGRAASAGKQRPAPPSPAAKASPAASPAKNKAPGGDKGAARAASAPKVRPGK</sequence>
<feature type="compositionally biased region" description="Basic and acidic residues" evidence="2">
    <location>
        <begin position="11"/>
        <end position="26"/>
    </location>
</feature>
<reference evidence="4" key="1">
    <citation type="journal article" date="2015" name="PLoS Genet.">
        <title>Genome Sequence and Transcriptome Analyses of Chrysochromulina tobin: Metabolic Tools for Enhanced Algal Fitness in the Prominent Order Prymnesiales (Haptophyceae).</title>
        <authorList>
            <person name="Hovde B.T."/>
            <person name="Deodato C.R."/>
            <person name="Hunsperger H.M."/>
            <person name="Ryken S.A."/>
            <person name="Yost W."/>
            <person name="Jha R.K."/>
            <person name="Patterson J."/>
            <person name="Monnat R.J. Jr."/>
            <person name="Barlow S.B."/>
            <person name="Starkenburg S.R."/>
            <person name="Cattolico R.A."/>
        </authorList>
    </citation>
    <scope>NUCLEOTIDE SEQUENCE</scope>
    <source>
        <strain evidence="4">CCMP291</strain>
    </source>
</reference>
<feature type="region of interest" description="Disordered" evidence="2">
    <location>
        <begin position="1"/>
        <end position="211"/>
    </location>
</feature>
<feature type="compositionally biased region" description="Low complexity" evidence="2">
    <location>
        <begin position="29"/>
        <end position="53"/>
    </location>
</feature>
<evidence type="ECO:0000313" key="3">
    <source>
        <dbReference type="EMBL" id="KOO29519.1"/>
    </source>
</evidence>
<feature type="compositionally biased region" description="Low complexity" evidence="2">
    <location>
        <begin position="157"/>
        <end position="175"/>
    </location>
</feature>
<evidence type="ECO:0000256" key="2">
    <source>
        <dbReference type="SAM" id="MobiDB-lite"/>
    </source>
</evidence>
<dbReference type="EMBL" id="JWZX01002403">
    <property type="protein sequence ID" value="KOO29519.1"/>
    <property type="molecule type" value="Genomic_DNA"/>
</dbReference>
<dbReference type="PANTHER" id="PTHR24216">
    <property type="entry name" value="PAXILLIN-RELATED"/>
    <property type="match status" value="1"/>
</dbReference>
<dbReference type="Proteomes" id="UP000037460">
    <property type="component" value="Unassembled WGS sequence"/>
</dbReference>
<feature type="compositionally biased region" description="Low complexity" evidence="2">
    <location>
        <begin position="1913"/>
        <end position="1928"/>
    </location>
</feature>
<gene>
    <name evidence="3" type="ORF">Ctob_004099</name>
</gene>
<dbReference type="PANTHER" id="PTHR24216:SF65">
    <property type="entry name" value="PAXILLIN-LIKE PROTEIN 1"/>
    <property type="match status" value="1"/>
</dbReference>
<evidence type="ECO:0000313" key="4">
    <source>
        <dbReference type="Proteomes" id="UP000037460"/>
    </source>
</evidence>
<organism evidence="3 4">
    <name type="scientific">Chrysochromulina tobinii</name>
    <dbReference type="NCBI Taxonomy" id="1460289"/>
    <lineage>
        <taxon>Eukaryota</taxon>
        <taxon>Haptista</taxon>
        <taxon>Haptophyta</taxon>
        <taxon>Prymnesiophyceae</taxon>
        <taxon>Prymnesiales</taxon>
        <taxon>Chrysochromulinaceae</taxon>
        <taxon>Chrysochromulina</taxon>
    </lineage>
</organism>
<feature type="compositionally biased region" description="Basic and acidic residues" evidence="2">
    <location>
        <begin position="183"/>
        <end position="211"/>
    </location>
</feature>
<accession>A0A0M0JSH8</accession>
<name>A0A0M0JSH8_9EUKA</name>
<keyword evidence="4" id="KW-1185">Reference proteome</keyword>
<protein>
    <submittedName>
        <fullName evidence="3">Uncharacterized protein</fullName>
    </submittedName>
</protein>
<feature type="compositionally biased region" description="Low complexity" evidence="2">
    <location>
        <begin position="1891"/>
        <end position="1904"/>
    </location>
</feature>
<proteinExistence type="predicted"/>